<keyword evidence="1" id="KW-0805">Transcription regulation</keyword>
<sequence>MAERIVQIDSVDSYNKLYGWETLHPLVTVVNHANPMASDLNHSRLNYGLYALFLKQGDGCSIRYGREKYDYQEGTVVSFKPGQVVEVEWDESRPMPPSRGLLFHPDLLFGTQLGRRINDYTFFDYDQREALHLSEREQRMVVELFDRIEEELQHPIDKHSQTLITDAIGLLLDYCMRYYDRQFITRHKVNSDILTAFHQQLREYFVSGHPERNGLPTVAYFADKACLSPNYFGDLISKESGTTAQRHIQDAVIERSKQLLVETRLPVSEIAYQLGFEYPQHFSRLFKSRTGKTPNEYRLTA</sequence>
<dbReference type="EMBL" id="SUYD01000001">
    <property type="protein sequence ID" value="MBE6265067.1"/>
    <property type="molecule type" value="Genomic_DNA"/>
</dbReference>
<dbReference type="Proteomes" id="UP000763088">
    <property type="component" value="Unassembled WGS sequence"/>
</dbReference>
<dbReference type="InterPro" id="IPR009057">
    <property type="entry name" value="Homeodomain-like_sf"/>
</dbReference>
<dbReference type="GO" id="GO:0003700">
    <property type="term" value="F:DNA-binding transcription factor activity"/>
    <property type="evidence" value="ECO:0007669"/>
    <property type="project" value="InterPro"/>
</dbReference>
<dbReference type="Gene3D" id="1.10.10.60">
    <property type="entry name" value="Homeodomain-like"/>
    <property type="match status" value="1"/>
</dbReference>
<dbReference type="SUPFAM" id="SSF46689">
    <property type="entry name" value="Homeodomain-like"/>
    <property type="match status" value="1"/>
</dbReference>
<proteinExistence type="predicted"/>
<dbReference type="PANTHER" id="PTHR43280">
    <property type="entry name" value="ARAC-FAMILY TRANSCRIPTIONAL REGULATOR"/>
    <property type="match status" value="1"/>
</dbReference>
<evidence type="ECO:0000313" key="6">
    <source>
        <dbReference type="Proteomes" id="UP000763088"/>
    </source>
</evidence>
<keyword evidence="3" id="KW-0804">Transcription</keyword>
<protein>
    <submittedName>
        <fullName evidence="5">Helix-turn-helix transcriptional regulator</fullName>
    </submittedName>
</protein>
<dbReference type="Pfam" id="PF12833">
    <property type="entry name" value="HTH_18"/>
    <property type="match status" value="1"/>
</dbReference>
<dbReference type="GO" id="GO:0043565">
    <property type="term" value="F:sequence-specific DNA binding"/>
    <property type="evidence" value="ECO:0007669"/>
    <property type="project" value="InterPro"/>
</dbReference>
<dbReference type="AlphaFoldDB" id="A0A928GFL4"/>
<accession>A0A928GFL4</accession>
<dbReference type="PRINTS" id="PR00032">
    <property type="entry name" value="HTHARAC"/>
</dbReference>
<keyword evidence="2" id="KW-0238">DNA-binding</keyword>
<gene>
    <name evidence="5" type="ORF">E7102_01140</name>
</gene>
<comment type="caution">
    <text evidence="5">The sequence shown here is derived from an EMBL/GenBank/DDBJ whole genome shotgun (WGS) entry which is preliminary data.</text>
</comment>
<name>A0A928GFL4_XYLRU</name>
<dbReference type="PANTHER" id="PTHR43280:SF32">
    <property type="entry name" value="TRANSCRIPTIONAL REGULATORY PROTEIN"/>
    <property type="match status" value="1"/>
</dbReference>
<evidence type="ECO:0000256" key="1">
    <source>
        <dbReference type="ARBA" id="ARBA00023015"/>
    </source>
</evidence>
<feature type="domain" description="HTH araC/xylS-type" evidence="4">
    <location>
        <begin position="199"/>
        <end position="300"/>
    </location>
</feature>
<evidence type="ECO:0000313" key="5">
    <source>
        <dbReference type="EMBL" id="MBE6265067.1"/>
    </source>
</evidence>
<reference evidence="5" key="1">
    <citation type="submission" date="2019-04" db="EMBL/GenBank/DDBJ databases">
        <title>Evolution of Biomass-Degrading Anaerobic Consortia Revealed by Metagenomics.</title>
        <authorList>
            <person name="Peng X."/>
        </authorList>
    </citation>
    <scope>NUCLEOTIDE SEQUENCE</scope>
    <source>
        <strain evidence="5">SIG141</strain>
    </source>
</reference>
<dbReference type="InterPro" id="IPR020449">
    <property type="entry name" value="Tscrpt_reg_AraC-type_HTH"/>
</dbReference>
<organism evidence="5 6">
    <name type="scientific">Xylanibacter ruminicola</name>
    <name type="common">Prevotella ruminicola</name>
    <dbReference type="NCBI Taxonomy" id="839"/>
    <lineage>
        <taxon>Bacteria</taxon>
        <taxon>Pseudomonadati</taxon>
        <taxon>Bacteroidota</taxon>
        <taxon>Bacteroidia</taxon>
        <taxon>Bacteroidales</taxon>
        <taxon>Prevotellaceae</taxon>
        <taxon>Xylanibacter</taxon>
    </lineage>
</organism>
<evidence type="ECO:0000256" key="3">
    <source>
        <dbReference type="ARBA" id="ARBA00023163"/>
    </source>
</evidence>
<dbReference type="SMART" id="SM00342">
    <property type="entry name" value="HTH_ARAC"/>
    <property type="match status" value="1"/>
</dbReference>
<evidence type="ECO:0000256" key="2">
    <source>
        <dbReference type="ARBA" id="ARBA00023125"/>
    </source>
</evidence>
<evidence type="ECO:0000259" key="4">
    <source>
        <dbReference type="PROSITE" id="PS01124"/>
    </source>
</evidence>
<dbReference type="PROSITE" id="PS01124">
    <property type="entry name" value="HTH_ARAC_FAMILY_2"/>
    <property type="match status" value="1"/>
</dbReference>
<dbReference type="InterPro" id="IPR018060">
    <property type="entry name" value="HTH_AraC"/>
</dbReference>